<dbReference type="Proteomes" id="UP000001429">
    <property type="component" value="Chromosome 1"/>
</dbReference>
<dbReference type="HOGENOM" id="CLU_1758553_0_0_1"/>
<evidence type="ECO:0000313" key="2">
    <source>
        <dbReference type="Proteomes" id="UP000001429"/>
    </source>
</evidence>
<sequence>MSNDNTVQVNKPETLASILEYLQQESIFSAEDKCSQDEILKDCPQFFVNDPSKKLNWQQLAECFEDVFTKYTAETCELKEQIEELVQVRPISFSHYWHLNPLLTLICSPNRNEKHYLKVMKSSIRKELKLGKFKRLSVNLSFLFSHINSIILVLKNH</sequence>
<dbReference type="AlphaFoldDB" id="C4YDE9"/>
<evidence type="ECO:0000313" key="1">
    <source>
        <dbReference type="EMBL" id="EEQ42335.1"/>
    </source>
</evidence>
<dbReference type="EMBL" id="CH672346">
    <property type="protein sequence ID" value="EEQ42335.1"/>
    <property type="molecule type" value="Genomic_DNA"/>
</dbReference>
<gene>
    <name evidence="1" type="ORF">CAWG_00543</name>
</gene>
<dbReference type="VEuPathDB" id="FungiDB:CAWG_00543"/>
<proteinExistence type="predicted"/>
<dbReference type="PaxDb" id="5476-C4YDE9"/>
<keyword evidence="2" id="KW-1185">Reference proteome</keyword>
<accession>C4YDE9</accession>
<reference evidence="1 2" key="1">
    <citation type="journal article" date="2009" name="Nature">
        <title>Evolution of pathogenicity and sexual reproduction in eight Candida genomes.</title>
        <authorList>
            <person name="Butler G."/>
            <person name="Rasmussen M.D."/>
            <person name="Lin M.F."/>
            <person name="Santos M.A."/>
            <person name="Sakthikumar S."/>
            <person name="Munro C.A."/>
            <person name="Rheinbay E."/>
            <person name="Grabherr M."/>
            <person name="Forche A."/>
            <person name="Reedy J.L."/>
            <person name="Agrafioti I."/>
            <person name="Arnaud M.B."/>
            <person name="Bates S."/>
            <person name="Brown A.J."/>
            <person name="Brunke S."/>
            <person name="Costanzo M.C."/>
            <person name="Fitzpatrick D.A."/>
            <person name="de Groot P.W."/>
            <person name="Harris D."/>
            <person name="Hoyer L.L."/>
            <person name="Hube B."/>
            <person name="Klis F.M."/>
            <person name="Kodira C."/>
            <person name="Lennard N."/>
            <person name="Logue M.E."/>
            <person name="Martin R."/>
            <person name="Neiman A.M."/>
            <person name="Nikolaou E."/>
            <person name="Quail M.A."/>
            <person name="Quinn J."/>
            <person name="Santos M.C."/>
            <person name="Schmitzberger F.F."/>
            <person name="Sherlock G."/>
            <person name="Shah P."/>
            <person name="Silverstein K.A."/>
            <person name="Skrzypek M.S."/>
            <person name="Soll D."/>
            <person name="Staggs R."/>
            <person name="Stansfield I."/>
            <person name="Stumpf M.P."/>
            <person name="Sudbery P.E."/>
            <person name="Srikantha T."/>
            <person name="Zeng Q."/>
            <person name="Berman J."/>
            <person name="Berriman M."/>
            <person name="Heitman J."/>
            <person name="Gow N.A."/>
            <person name="Lorenz M.C."/>
            <person name="Birren B.W."/>
            <person name="Kellis M."/>
            <person name="Cuomo C.A."/>
        </authorList>
    </citation>
    <scope>NUCLEOTIDE SEQUENCE [LARGE SCALE GENOMIC DNA]</scope>
    <source>
        <strain evidence="1 2">WO-1</strain>
    </source>
</reference>
<organism evidence="1 2">
    <name type="scientific">Candida albicans (strain WO-1)</name>
    <name type="common">Yeast</name>
    <dbReference type="NCBI Taxonomy" id="294748"/>
    <lineage>
        <taxon>Eukaryota</taxon>
        <taxon>Fungi</taxon>
        <taxon>Dikarya</taxon>
        <taxon>Ascomycota</taxon>
        <taxon>Saccharomycotina</taxon>
        <taxon>Pichiomycetes</taxon>
        <taxon>Debaryomycetaceae</taxon>
        <taxon>Candida/Lodderomyces clade</taxon>
        <taxon>Candida</taxon>
    </lineage>
</organism>
<name>C4YDE9_CANAW</name>
<protein>
    <submittedName>
        <fullName evidence="1">Uncharacterized protein</fullName>
    </submittedName>
</protein>